<reference evidence="2 3" key="1">
    <citation type="submission" date="2018-12" db="EMBL/GenBank/DDBJ databases">
        <title>The whole draft genome of Aquabacterium sp. SJQ9.</title>
        <authorList>
            <person name="Sun L."/>
            <person name="Gao X."/>
            <person name="Chen W."/>
            <person name="Huang K."/>
        </authorList>
    </citation>
    <scope>NUCLEOTIDE SEQUENCE [LARGE SCALE GENOMIC DNA]</scope>
    <source>
        <strain evidence="2 3">SJQ9</strain>
    </source>
</reference>
<name>A0A426VD96_9BURK</name>
<feature type="chain" id="PRO_5018995219" evidence="1">
    <location>
        <begin position="19"/>
        <end position="123"/>
    </location>
</feature>
<dbReference type="RefSeq" id="WP_125242640.1">
    <property type="nucleotide sequence ID" value="NZ_RSED01000005.1"/>
</dbReference>
<comment type="caution">
    <text evidence="2">The sequence shown here is derived from an EMBL/GenBank/DDBJ whole genome shotgun (WGS) entry which is preliminary data.</text>
</comment>
<dbReference type="AlphaFoldDB" id="A0A426VD96"/>
<sequence length="123" mass="12844">MNARAMLLLIASMPVALSGCTQMQIKRLATPDGSEVYELRGRDPGRLAAIASQQCIHGYDTLRQSQKSGGMESDLKPAQWWNTAASYLDDAGAQAQLLVSCKAAPVAPAATVAPPAATDGSAK</sequence>
<organism evidence="2 3">
    <name type="scientific">Aquabacterium soli</name>
    <dbReference type="NCBI Taxonomy" id="2493092"/>
    <lineage>
        <taxon>Bacteria</taxon>
        <taxon>Pseudomonadati</taxon>
        <taxon>Pseudomonadota</taxon>
        <taxon>Betaproteobacteria</taxon>
        <taxon>Burkholderiales</taxon>
        <taxon>Aquabacterium</taxon>
    </lineage>
</organism>
<feature type="signal peptide" evidence="1">
    <location>
        <begin position="1"/>
        <end position="18"/>
    </location>
</feature>
<keyword evidence="3" id="KW-1185">Reference proteome</keyword>
<accession>A0A426VD96</accession>
<gene>
    <name evidence="2" type="ORF">EIP75_07490</name>
</gene>
<keyword evidence="1" id="KW-0732">Signal</keyword>
<protein>
    <submittedName>
        <fullName evidence="2">Uncharacterized protein</fullName>
    </submittedName>
</protein>
<dbReference type="PROSITE" id="PS51257">
    <property type="entry name" value="PROKAR_LIPOPROTEIN"/>
    <property type="match status" value="1"/>
</dbReference>
<proteinExistence type="predicted"/>
<dbReference type="EMBL" id="RSED01000005">
    <property type="protein sequence ID" value="RRS04822.1"/>
    <property type="molecule type" value="Genomic_DNA"/>
</dbReference>
<dbReference type="Proteomes" id="UP000269265">
    <property type="component" value="Unassembled WGS sequence"/>
</dbReference>
<evidence type="ECO:0000313" key="2">
    <source>
        <dbReference type="EMBL" id="RRS04822.1"/>
    </source>
</evidence>
<evidence type="ECO:0000256" key="1">
    <source>
        <dbReference type="SAM" id="SignalP"/>
    </source>
</evidence>
<evidence type="ECO:0000313" key="3">
    <source>
        <dbReference type="Proteomes" id="UP000269265"/>
    </source>
</evidence>